<accession>A0ABT2TRP9</accession>
<feature type="domain" description="ABC transporter" evidence="5">
    <location>
        <begin position="14"/>
        <end position="223"/>
    </location>
</feature>
<keyword evidence="3" id="KW-0547">Nucleotide-binding</keyword>
<dbReference type="RefSeq" id="WP_158420991.1">
    <property type="nucleotide sequence ID" value="NZ_JAOQJL010000008.1"/>
</dbReference>
<reference evidence="6 7" key="1">
    <citation type="journal article" date="2021" name="ISME Commun">
        <title>Automated analysis of genomic sequences facilitates high-throughput and comprehensive description of bacteria.</title>
        <authorList>
            <person name="Hitch T.C.A."/>
        </authorList>
    </citation>
    <scope>NUCLEOTIDE SEQUENCE [LARGE SCALE GENOMIC DNA]</scope>
    <source>
        <strain evidence="6 7">Sanger_23</strain>
    </source>
</reference>
<evidence type="ECO:0000256" key="2">
    <source>
        <dbReference type="ARBA" id="ARBA00022448"/>
    </source>
</evidence>
<dbReference type="PROSITE" id="PS50893">
    <property type="entry name" value="ABC_TRANSPORTER_2"/>
    <property type="match status" value="1"/>
</dbReference>
<dbReference type="InterPro" id="IPR003593">
    <property type="entry name" value="AAA+_ATPase"/>
</dbReference>
<dbReference type="Gene3D" id="3.40.50.300">
    <property type="entry name" value="P-loop containing nucleotide triphosphate hydrolases"/>
    <property type="match status" value="1"/>
</dbReference>
<dbReference type="Proteomes" id="UP001652409">
    <property type="component" value="Unassembled WGS sequence"/>
</dbReference>
<evidence type="ECO:0000313" key="6">
    <source>
        <dbReference type="EMBL" id="MCU6764915.1"/>
    </source>
</evidence>
<evidence type="ECO:0000256" key="4">
    <source>
        <dbReference type="ARBA" id="ARBA00022840"/>
    </source>
</evidence>
<evidence type="ECO:0000256" key="3">
    <source>
        <dbReference type="ARBA" id="ARBA00022741"/>
    </source>
</evidence>
<comment type="caution">
    <text evidence="6">The sequence shown here is derived from an EMBL/GenBank/DDBJ whole genome shotgun (WGS) entry which is preliminary data.</text>
</comment>
<dbReference type="EMBL" id="JAOQJL010000008">
    <property type="protein sequence ID" value="MCU6764915.1"/>
    <property type="molecule type" value="Genomic_DNA"/>
</dbReference>
<evidence type="ECO:0000259" key="5">
    <source>
        <dbReference type="PROSITE" id="PS50893"/>
    </source>
</evidence>
<evidence type="ECO:0000256" key="1">
    <source>
        <dbReference type="ARBA" id="ARBA00005417"/>
    </source>
</evidence>
<keyword evidence="4 6" id="KW-0067">ATP-binding</keyword>
<comment type="similarity">
    <text evidence="1">Belongs to the ABC transporter superfamily.</text>
</comment>
<dbReference type="PROSITE" id="PS00211">
    <property type="entry name" value="ABC_TRANSPORTER_1"/>
    <property type="match status" value="1"/>
</dbReference>
<dbReference type="Pfam" id="PF00005">
    <property type="entry name" value="ABC_tran"/>
    <property type="match status" value="1"/>
</dbReference>
<dbReference type="GO" id="GO:0005524">
    <property type="term" value="F:ATP binding"/>
    <property type="evidence" value="ECO:0007669"/>
    <property type="project" value="UniProtKB-KW"/>
</dbReference>
<dbReference type="SMART" id="SM00382">
    <property type="entry name" value="AAA"/>
    <property type="match status" value="1"/>
</dbReference>
<evidence type="ECO:0000313" key="7">
    <source>
        <dbReference type="Proteomes" id="UP001652409"/>
    </source>
</evidence>
<dbReference type="SUPFAM" id="SSF52540">
    <property type="entry name" value="P-loop containing nucleoside triphosphate hydrolases"/>
    <property type="match status" value="1"/>
</dbReference>
<keyword evidence="2" id="KW-0813">Transport</keyword>
<keyword evidence="7" id="KW-1185">Reference proteome</keyword>
<dbReference type="InterPro" id="IPR017871">
    <property type="entry name" value="ABC_transporter-like_CS"/>
</dbReference>
<gene>
    <name evidence="6" type="ORF">OCV61_05740</name>
</gene>
<dbReference type="InterPro" id="IPR027417">
    <property type="entry name" value="P-loop_NTPase"/>
</dbReference>
<protein>
    <submittedName>
        <fullName evidence="6">ATP-binding cassette domain-containing protein</fullName>
    </submittedName>
</protein>
<proteinExistence type="inferred from homology"/>
<sequence length="223" mass="24823">MEKWKKSEFQNTCVKIEHVTKRFGEDLVLKEVNLTLKVGQVYGVVGNNGSGKTVLMKCICGFLPVTTGTIRVFGKEIGCDVDFPESLGVIIETPGFLTQYTGAKNLEILADMKRMISKADIRLVLKKVGLDPDMKKPVGKYSLGMRQRLGIAQAIMEDPRFLILDEPFNGLDKHGVAEIRELLLDLKTGGKTILLASHNDEDIRILCDHVYEMDGGVLRERTA</sequence>
<organism evidence="6 7">
    <name type="scientific">Blautia ammoniilytica</name>
    <dbReference type="NCBI Taxonomy" id="2981782"/>
    <lineage>
        <taxon>Bacteria</taxon>
        <taxon>Bacillati</taxon>
        <taxon>Bacillota</taxon>
        <taxon>Clostridia</taxon>
        <taxon>Lachnospirales</taxon>
        <taxon>Lachnospiraceae</taxon>
        <taxon>Blautia</taxon>
    </lineage>
</organism>
<dbReference type="InterPro" id="IPR003439">
    <property type="entry name" value="ABC_transporter-like_ATP-bd"/>
</dbReference>
<name>A0ABT2TRP9_9FIRM</name>
<dbReference type="PANTHER" id="PTHR43335">
    <property type="entry name" value="ABC TRANSPORTER, ATP-BINDING PROTEIN"/>
    <property type="match status" value="1"/>
</dbReference>